<protein>
    <submittedName>
        <fullName evidence="3">Uncharacterized protein</fullName>
    </submittedName>
</protein>
<feature type="chain" id="PRO_5012465780" evidence="2">
    <location>
        <begin position="31"/>
        <end position="171"/>
    </location>
</feature>
<dbReference type="OrthoDB" id="6121513at2"/>
<proteinExistence type="predicted"/>
<feature type="compositionally biased region" description="Basic and acidic residues" evidence="1">
    <location>
        <begin position="112"/>
        <end position="125"/>
    </location>
</feature>
<dbReference type="Proteomes" id="UP000202440">
    <property type="component" value="Chromosome"/>
</dbReference>
<dbReference type="AlphaFoldDB" id="A0A222FE65"/>
<accession>A0A222FE65</accession>
<reference evidence="3 4" key="1">
    <citation type="submission" date="2017-07" db="EMBL/GenBank/DDBJ databases">
        <title>Annotated genome sequence of Bacterioplanes sanyensis isolated from Red Sea.</title>
        <authorList>
            <person name="Rehman Z.U."/>
        </authorList>
    </citation>
    <scope>NUCLEOTIDE SEQUENCE [LARGE SCALE GENOMIC DNA]</scope>
    <source>
        <strain evidence="3 4">NV9</strain>
    </source>
</reference>
<dbReference type="EMBL" id="CP022530">
    <property type="protein sequence ID" value="ASP37387.1"/>
    <property type="molecule type" value="Genomic_DNA"/>
</dbReference>
<dbReference type="KEGG" id="bsan:CHH28_01240"/>
<evidence type="ECO:0000256" key="1">
    <source>
        <dbReference type="SAM" id="MobiDB-lite"/>
    </source>
</evidence>
<feature type="region of interest" description="Disordered" evidence="1">
    <location>
        <begin position="90"/>
        <end position="141"/>
    </location>
</feature>
<keyword evidence="2" id="KW-0732">Signal</keyword>
<keyword evidence="4" id="KW-1185">Reference proteome</keyword>
<feature type="signal peptide" evidence="2">
    <location>
        <begin position="1"/>
        <end position="30"/>
    </location>
</feature>
<name>A0A222FE65_9GAMM</name>
<evidence type="ECO:0000313" key="3">
    <source>
        <dbReference type="EMBL" id="ASP37387.1"/>
    </source>
</evidence>
<sequence>MDKTLPSHPSWLPPVTLAYALCLCALGAHADDYYTSEIDRAVEHAQANPVRSELVGDTWYDRSTYRSFALPSLPNDIMDSQVIEGAMGPTAAGEAAAAEADRPVQQAALGQTDRDGVLDEGESRSDTSGGNEVERDPNDVIIDEISYESEAYTGRVKNVRGRVNIRASATP</sequence>
<evidence type="ECO:0000256" key="2">
    <source>
        <dbReference type="SAM" id="SignalP"/>
    </source>
</evidence>
<dbReference type="RefSeq" id="WP_094058605.1">
    <property type="nucleotide sequence ID" value="NZ_CP022530.1"/>
</dbReference>
<organism evidence="3 4">
    <name type="scientific">Bacterioplanes sanyensis</name>
    <dbReference type="NCBI Taxonomy" id="1249553"/>
    <lineage>
        <taxon>Bacteria</taxon>
        <taxon>Pseudomonadati</taxon>
        <taxon>Pseudomonadota</taxon>
        <taxon>Gammaproteobacteria</taxon>
        <taxon>Oceanospirillales</taxon>
        <taxon>Oceanospirillaceae</taxon>
        <taxon>Bacterioplanes</taxon>
    </lineage>
</organism>
<gene>
    <name evidence="3" type="ORF">CHH28_01240</name>
</gene>
<evidence type="ECO:0000313" key="4">
    <source>
        <dbReference type="Proteomes" id="UP000202440"/>
    </source>
</evidence>